<comment type="catalytic activity">
    <reaction evidence="7">
        <text>holo-[D-alanyl-carrier protein] + D-alanine + ATP = D-alanyl-[D-alanyl-carrier protein] + AMP + diphosphate</text>
        <dbReference type="Rhea" id="RHEA:55132"/>
        <dbReference type="Rhea" id="RHEA-COMP:14102"/>
        <dbReference type="Rhea" id="RHEA-COMP:14103"/>
        <dbReference type="ChEBI" id="CHEBI:30616"/>
        <dbReference type="ChEBI" id="CHEBI:33019"/>
        <dbReference type="ChEBI" id="CHEBI:57416"/>
        <dbReference type="ChEBI" id="CHEBI:64479"/>
        <dbReference type="ChEBI" id="CHEBI:138620"/>
        <dbReference type="ChEBI" id="CHEBI:456215"/>
        <dbReference type="EC" id="6.2.1.54"/>
    </reaction>
</comment>
<comment type="pathway">
    <text evidence="7">Cell wall biogenesis; lipoteichoic acid biosynthesis.</text>
</comment>
<keyword evidence="11" id="KW-1185">Reference proteome</keyword>
<proteinExistence type="inferred from homology"/>
<evidence type="ECO:0000313" key="11">
    <source>
        <dbReference type="Proteomes" id="UP000015961"/>
    </source>
</evidence>
<dbReference type="InterPro" id="IPR044507">
    <property type="entry name" value="DltA-like"/>
</dbReference>
<dbReference type="UniPathway" id="UPA00556"/>
<dbReference type="PROSITE" id="PS00455">
    <property type="entry name" value="AMP_BINDING"/>
    <property type="match status" value="1"/>
</dbReference>
<reference evidence="10 11" key="1">
    <citation type="submission" date="2013-03" db="EMBL/GenBank/DDBJ databases">
        <title>The Genome Sequence of Enterococcus sulfureus ATCC_49903 (PacBio/Illumina hybrid assembly).</title>
        <authorList>
            <consortium name="The Broad Institute Genomics Platform"/>
            <consortium name="The Broad Institute Genome Sequencing Center for Infectious Disease"/>
            <person name="Earl A."/>
            <person name="Russ C."/>
            <person name="Gilmore M."/>
            <person name="Surin D."/>
            <person name="Walker B."/>
            <person name="Young S."/>
            <person name="Zeng Q."/>
            <person name="Gargeya S."/>
            <person name="Fitzgerald M."/>
            <person name="Haas B."/>
            <person name="Abouelleil A."/>
            <person name="Allen A.W."/>
            <person name="Alvarado L."/>
            <person name="Arachchi H.M."/>
            <person name="Berlin A.M."/>
            <person name="Chapman S.B."/>
            <person name="Gainer-Dewar J."/>
            <person name="Goldberg J."/>
            <person name="Griggs A."/>
            <person name="Gujja S."/>
            <person name="Hansen M."/>
            <person name="Howarth C."/>
            <person name="Imamovic A."/>
            <person name="Ireland A."/>
            <person name="Larimer J."/>
            <person name="McCowan C."/>
            <person name="Murphy C."/>
            <person name="Pearson M."/>
            <person name="Poon T.W."/>
            <person name="Priest M."/>
            <person name="Roberts A."/>
            <person name="Saif S."/>
            <person name="Shea T."/>
            <person name="Sisk P."/>
            <person name="Sykes S."/>
            <person name="Wortman J."/>
            <person name="Nusbaum C."/>
            <person name="Birren B."/>
        </authorList>
    </citation>
    <scope>NUCLEOTIDE SEQUENCE [LARGE SCALE GENOMIC DNA]</scope>
    <source>
        <strain evidence="10 11">ATCC 49903</strain>
    </source>
</reference>
<dbReference type="SUPFAM" id="SSF56801">
    <property type="entry name" value="Acetyl-CoA synthetase-like"/>
    <property type="match status" value="1"/>
</dbReference>
<comment type="similarity">
    <text evidence="6 7">Belongs to the ATP-dependent AMP-binding enzyme family. DltA subfamily.</text>
</comment>
<feature type="binding site" evidence="7">
    <location>
        <position position="498"/>
    </location>
    <ligand>
        <name>ATP</name>
        <dbReference type="ChEBI" id="CHEBI:30616"/>
    </ligand>
</feature>
<name>S0P9Y2_9ENTE</name>
<dbReference type="PANTHER" id="PTHR45398:SF1">
    <property type="entry name" value="ENZYME, PUTATIVE (JCVI)-RELATED"/>
    <property type="match status" value="1"/>
</dbReference>
<feature type="binding site" evidence="7">
    <location>
        <begin position="158"/>
        <end position="159"/>
    </location>
    <ligand>
        <name>ATP</name>
        <dbReference type="ChEBI" id="CHEBI:30616"/>
    </ligand>
</feature>
<feature type="binding site" evidence="7">
    <location>
        <position position="388"/>
    </location>
    <ligand>
        <name>ATP</name>
        <dbReference type="ChEBI" id="CHEBI:30616"/>
    </ligand>
</feature>
<dbReference type="STRING" id="1140003.OMY_00142"/>
<dbReference type="InterPro" id="IPR000873">
    <property type="entry name" value="AMP-dep_synth/lig_dom"/>
</dbReference>
<keyword evidence="4 7" id="KW-0067">ATP-binding</keyword>
<dbReference type="InterPro" id="IPR042099">
    <property type="entry name" value="ANL_N_sf"/>
</dbReference>
<keyword evidence="3 7" id="KW-0547">Nucleotide-binding</keyword>
<dbReference type="EMBL" id="ASWO01000001">
    <property type="protein sequence ID" value="EOT87085.1"/>
    <property type="molecule type" value="Genomic_DNA"/>
</dbReference>
<dbReference type="GO" id="GO:0047473">
    <property type="term" value="F:D-alanine [D-alanyl carrier protein] ligase activity"/>
    <property type="evidence" value="ECO:0007669"/>
    <property type="project" value="UniProtKB-UniRule"/>
</dbReference>
<dbReference type="FunFam" id="3.30.300.30:FF:000012">
    <property type="entry name" value="D-alanine--D-alanyl carrier protein ligase"/>
    <property type="match status" value="1"/>
</dbReference>
<dbReference type="PATRIC" id="fig|1140003.3.peg.139"/>
<dbReference type="Gene3D" id="3.30.300.30">
    <property type="match status" value="1"/>
</dbReference>
<dbReference type="GO" id="GO:0070395">
    <property type="term" value="P:lipoteichoic acid biosynthetic process"/>
    <property type="evidence" value="ECO:0007669"/>
    <property type="project" value="UniProtKB-UniRule"/>
</dbReference>
<dbReference type="InterPro" id="IPR010071">
    <property type="entry name" value="AA_adenyl_dom"/>
</dbReference>
<feature type="binding site" evidence="7">
    <location>
        <position position="498"/>
    </location>
    <ligand>
        <name>D-alanine</name>
        <dbReference type="ChEBI" id="CHEBI:57416"/>
    </ligand>
</feature>
<keyword evidence="2 7" id="KW-0436">Ligase</keyword>
<dbReference type="NCBIfam" id="TIGR01733">
    <property type="entry name" value="AA-adenyl-dom"/>
    <property type="match status" value="1"/>
</dbReference>
<dbReference type="Pfam" id="PF00501">
    <property type="entry name" value="AMP-binding"/>
    <property type="match status" value="1"/>
</dbReference>
<dbReference type="PANTHER" id="PTHR45398">
    <property type="match status" value="1"/>
</dbReference>
<evidence type="ECO:0000313" key="10">
    <source>
        <dbReference type="EMBL" id="EOT87085.1"/>
    </source>
</evidence>
<dbReference type="RefSeq" id="WP_016184633.1">
    <property type="nucleotide sequence ID" value="NZ_ASWO01000001.1"/>
</dbReference>
<dbReference type="EC" id="6.2.1.54" evidence="7"/>
<dbReference type="CDD" id="cd05945">
    <property type="entry name" value="DltA"/>
    <property type="match status" value="1"/>
</dbReference>
<dbReference type="Pfam" id="PF13193">
    <property type="entry name" value="AMP-binding_C"/>
    <property type="match status" value="1"/>
</dbReference>
<dbReference type="AlphaFoldDB" id="S0P9Y2"/>
<evidence type="ECO:0000256" key="4">
    <source>
        <dbReference type="ARBA" id="ARBA00022840"/>
    </source>
</evidence>
<dbReference type="GO" id="GO:0005524">
    <property type="term" value="F:ATP binding"/>
    <property type="evidence" value="ECO:0007669"/>
    <property type="project" value="UniProtKB-KW"/>
</dbReference>
<feature type="binding site" evidence="7">
    <location>
        <position position="203"/>
    </location>
    <ligand>
        <name>D-alanine</name>
        <dbReference type="ChEBI" id="CHEBI:57416"/>
    </ligand>
</feature>
<dbReference type="OrthoDB" id="9765680at2"/>
<dbReference type="NCBIfam" id="NF003417">
    <property type="entry name" value="PRK04813.1"/>
    <property type="match status" value="1"/>
</dbReference>
<dbReference type="InterPro" id="IPR010072">
    <property type="entry name" value="DltA"/>
</dbReference>
<evidence type="ECO:0000256" key="6">
    <source>
        <dbReference type="ARBA" id="ARBA00061336"/>
    </source>
</evidence>
<evidence type="ECO:0000256" key="7">
    <source>
        <dbReference type="HAMAP-Rule" id="MF_00593"/>
    </source>
</evidence>
<comment type="caution">
    <text evidence="10">The sequence shown here is derived from an EMBL/GenBank/DDBJ whole genome shotgun (WGS) entry which is preliminary data.</text>
</comment>
<feature type="domain" description="AMP-binding enzyme C-terminal" evidence="9">
    <location>
        <begin position="419"/>
        <end position="498"/>
    </location>
</feature>
<gene>
    <name evidence="7" type="primary">dltA</name>
    <name evidence="10" type="ORF">I573_00141</name>
</gene>
<dbReference type="InterPro" id="IPR020845">
    <property type="entry name" value="AMP-binding_CS"/>
</dbReference>
<feature type="binding site" evidence="7">
    <location>
        <begin position="400"/>
        <end position="403"/>
    </location>
    <ligand>
        <name>ATP</name>
        <dbReference type="ChEBI" id="CHEBI:30616"/>
    </ligand>
</feature>
<dbReference type="eggNOG" id="COG1020">
    <property type="taxonomic scope" value="Bacteria"/>
</dbReference>
<dbReference type="NCBIfam" id="TIGR01734">
    <property type="entry name" value="D-ala-DACP-lig"/>
    <property type="match status" value="1"/>
</dbReference>
<organism evidence="10 11">
    <name type="scientific">Enterococcus sulfureus ATCC 49903</name>
    <dbReference type="NCBI Taxonomy" id="1140003"/>
    <lineage>
        <taxon>Bacteria</taxon>
        <taxon>Bacillati</taxon>
        <taxon>Bacillota</taxon>
        <taxon>Bacilli</taxon>
        <taxon>Lactobacillales</taxon>
        <taxon>Enterococcaceae</taxon>
        <taxon>Enterococcus</taxon>
    </lineage>
</organism>
<dbReference type="InterPro" id="IPR045851">
    <property type="entry name" value="AMP-bd_C_sf"/>
</dbReference>
<sequence>MNSNITNKNRLLYQVIDEWAQTDPERIVYQHHAMTYTYGQLKTYSDRVASYLSKHFKNREPIVVFGGQQMEMLVLFLAASKSGHPYIPIDTHTPNERIDLILSVANPTMIFAVDDWPLHDTAYPVVTSEELSLILEEISEIDIAKGITREEVYYIIFTSGTTGIPKGVQISHENLWSFVEWECTQLSIQSGDRFLSQAPFSFDLSVMSVYPALVRGGALVPMEKETIEDFKQLFQVLPTLPIDVWVSTPSFMDICLMEPTFDQQHVPQLRVFLFCGEELTPETARLLLTRFPEATIYNTYGPTEATVAISAVKVTQELLTQYPRVPIGYVKSDTRVLIMEEEQICGIDEKGEIVIVGPSVSKGYLNNPEKTAQAFFEYEGQRAYKTGDAGYMTADGMLCYDGRLDFQVKLNGYRMELEEIDHHLMHVSLVKQASVVPKYKEHKVQQLVAYVVTEPHEYEKAFQLTKAIKSELATQVMPYMIPQKFVYVDQLPRTANGKIDRKALIAEVNPL</sequence>
<dbReference type="Proteomes" id="UP000015961">
    <property type="component" value="Unassembled WGS sequence"/>
</dbReference>
<feature type="binding site" evidence="7">
    <location>
        <position position="307"/>
    </location>
    <ligand>
        <name>D-alanine</name>
        <dbReference type="ChEBI" id="CHEBI:57416"/>
    </ligand>
</feature>
<evidence type="ECO:0000259" key="9">
    <source>
        <dbReference type="Pfam" id="PF13193"/>
    </source>
</evidence>
<feature type="binding site" evidence="7">
    <location>
        <begin position="298"/>
        <end position="303"/>
    </location>
    <ligand>
        <name>ATP</name>
        <dbReference type="ChEBI" id="CHEBI:30616"/>
    </ligand>
</feature>
<dbReference type="GO" id="GO:0005737">
    <property type="term" value="C:cytoplasm"/>
    <property type="evidence" value="ECO:0007669"/>
    <property type="project" value="UniProtKB-SubCell"/>
</dbReference>
<evidence type="ECO:0000256" key="2">
    <source>
        <dbReference type="ARBA" id="ARBA00022598"/>
    </source>
</evidence>
<evidence type="ECO:0000256" key="5">
    <source>
        <dbReference type="ARBA" id="ARBA00054605"/>
    </source>
</evidence>
<dbReference type="Gene3D" id="3.40.50.12780">
    <property type="entry name" value="N-terminal domain of ligase-like"/>
    <property type="match status" value="1"/>
</dbReference>
<accession>S0P9Y2</accession>
<dbReference type="HAMAP" id="MF_00593">
    <property type="entry name" value="DltA"/>
    <property type="match status" value="1"/>
</dbReference>
<evidence type="ECO:0000256" key="1">
    <source>
        <dbReference type="ARBA" id="ARBA00022490"/>
    </source>
</evidence>
<protein>
    <recommendedName>
        <fullName evidence="7">D-alanine--D-alanyl carrier protein ligase</fullName>
        <shortName evidence="7">DCL</shortName>
        <ecNumber evidence="7">6.2.1.54</ecNumber>
    </recommendedName>
    <alternativeName>
        <fullName evidence="7">D-alanine--poly(phosphoribitol) ligase subunit 1</fullName>
    </alternativeName>
    <alternativeName>
        <fullName evidence="7">D-alanine-activating enzyme</fullName>
        <shortName evidence="7">DAE</shortName>
    </alternativeName>
</protein>
<comment type="function">
    <text evidence="5 7">Catalyzes the first step in the D-alanylation of lipoteichoic acid (LTA), the activation of D-alanine and its transfer onto the D-alanyl carrier protein (Dcp) DltC. In an ATP-dependent two-step reaction, forms a high energy D-alanyl-AMP intermediate, followed by transfer of the D-alanyl residue as a thiol ester to the phosphopantheinyl prosthetic group of the Dcp. D-alanylation of LTA plays an important role in modulating the properties of the cell wall in Gram-positive bacteria, influencing the net charge of the cell wall.</text>
</comment>
<dbReference type="InterPro" id="IPR025110">
    <property type="entry name" value="AMP-bd_C"/>
</dbReference>
<evidence type="ECO:0000256" key="3">
    <source>
        <dbReference type="ARBA" id="ARBA00022741"/>
    </source>
</evidence>
<keyword evidence="1 7" id="KW-0963">Cytoplasm</keyword>
<evidence type="ECO:0000259" key="8">
    <source>
        <dbReference type="Pfam" id="PF00501"/>
    </source>
</evidence>
<comment type="subcellular location">
    <subcellularLocation>
        <location evidence="7">Cytoplasm</location>
    </subcellularLocation>
</comment>
<feature type="domain" description="AMP-dependent synthetase/ligase" evidence="8">
    <location>
        <begin position="17"/>
        <end position="365"/>
    </location>
</feature>